<reference evidence="10 11" key="1">
    <citation type="submission" date="2016-11" db="EMBL/GenBank/DDBJ databases">
        <authorList>
            <person name="Jaros S."/>
            <person name="Januszkiewicz K."/>
            <person name="Wedrychowicz H."/>
        </authorList>
    </citation>
    <scope>NUCLEOTIDE SEQUENCE [LARGE SCALE GENOMIC DNA]</scope>
    <source>
        <strain evidence="10 11">DSM 26897</strain>
    </source>
</reference>
<keyword evidence="2" id="KW-1003">Cell membrane</keyword>
<evidence type="ECO:0000256" key="5">
    <source>
        <dbReference type="ARBA" id="ARBA00022692"/>
    </source>
</evidence>
<dbReference type="GO" id="GO:0009103">
    <property type="term" value="P:lipopolysaccharide biosynthetic process"/>
    <property type="evidence" value="ECO:0007669"/>
    <property type="project" value="UniProtKB-ARBA"/>
</dbReference>
<evidence type="ECO:0000256" key="6">
    <source>
        <dbReference type="ARBA" id="ARBA00022989"/>
    </source>
</evidence>
<evidence type="ECO:0000256" key="7">
    <source>
        <dbReference type="ARBA" id="ARBA00023136"/>
    </source>
</evidence>
<keyword evidence="6 8" id="KW-1133">Transmembrane helix</keyword>
<proteinExistence type="predicted"/>
<feature type="domain" description="Glycosyltransferase RgtA/B/C/D-like" evidence="9">
    <location>
        <begin position="102"/>
        <end position="264"/>
    </location>
</feature>
<dbReference type="GO" id="GO:0016763">
    <property type="term" value="F:pentosyltransferase activity"/>
    <property type="evidence" value="ECO:0007669"/>
    <property type="project" value="TreeGrafter"/>
</dbReference>
<comment type="subcellular location">
    <subcellularLocation>
        <location evidence="1">Cell membrane</location>
        <topology evidence="1">Multi-pass membrane protein</topology>
    </subcellularLocation>
</comment>
<evidence type="ECO:0000256" key="3">
    <source>
        <dbReference type="ARBA" id="ARBA00022676"/>
    </source>
</evidence>
<evidence type="ECO:0000256" key="2">
    <source>
        <dbReference type="ARBA" id="ARBA00022475"/>
    </source>
</evidence>
<feature type="transmembrane region" description="Helical" evidence="8">
    <location>
        <begin position="329"/>
        <end position="349"/>
    </location>
</feature>
<organism evidence="10 11">
    <name type="scientific">Cnuella takakiae</name>
    <dbReference type="NCBI Taxonomy" id="1302690"/>
    <lineage>
        <taxon>Bacteria</taxon>
        <taxon>Pseudomonadati</taxon>
        <taxon>Bacteroidota</taxon>
        <taxon>Chitinophagia</taxon>
        <taxon>Chitinophagales</taxon>
        <taxon>Chitinophagaceae</taxon>
        <taxon>Cnuella</taxon>
    </lineage>
</organism>
<feature type="transmembrane region" description="Helical" evidence="8">
    <location>
        <begin position="355"/>
        <end position="373"/>
    </location>
</feature>
<keyword evidence="11" id="KW-1185">Reference proteome</keyword>
<dbReference type="Pfam" id="PF13231">
    <property type="entry name" value="PMT_2"/>
    <property type="match status" value="1"/>
</dbReference>
<dbReference type="InterPro" id="IPR038731">
    <property type="entry name" value="RgtA/B/C-like"/>
</dbReference>
<evidence type="ECO:0000313" key="10">
    <source>
        <dbReference type="EMBL" id="SHF80798.1"/>
    </source>
</evidence>
<gene>
    <name evidence="10" type="ORF">SAMN05444008_112118</name>
</gene>
<dbReference type="STRING" id="1302690.BUE76_04495"/>
<feature type="transmembrane region" description="Helical" evidence="8">
    <location>
        <begin position="126"/>
        <end position="143"/>
    </location>
</feature>
<feature type="transmembrane region" description="Helical" evidence="8">
    <location>
        <begin position="62"/>
        <end position="80"/>
    </location>
</feature>
<dbReference type="PANTHER" id="PTHR33908">
    <property type="entry name" value="MANNOSYLTRANSFERASE YKCB-RELATED"/>
    <property type="match status" value="1"/>
</dbReference>
<evidence type="ECO:0000256" key="1">
    <source>
        <dbReference type="ARBA" id="ARBA00004651"/>
    </source>
</evidence>
<keyword evidence="3 10" id="KW-0328">Glycosyltransferase</keyword>
<dbReference type="AlphaFoldDB" id="A0A1M5ENC6"/>
<evidence type="ECO:0000313" key="11">
    <source>
        <dbReference type="Proteomes" id="UP000184368"/>
    </source>
</evidence>
<sequence>MKRITFLPVLKLFQDILFMGVHPPPAYSVHPMDKAAELPYLLAAPAASSLPAAGMQSYRKPLLLLILLFTLARLLLASVVELGNDEAYYWLYTRNLQWNYFDHPPMVALQGWLTTAGGLLNDYVPLVRLGSILGAAIASLFIYKATATLYSPKAGWYAAVLYNTSFYAGLVAGMLLMPDSPQMLCWTFAIWMAARLVTGADSWRNWLLFGLGAGLCILCKVHGVFLWGGMGLYVLLHRRQWLQNPRLYAAAAISLLLASPILYWNFQYDFVTYRFHSERVVVAGWGINWRSFAEEVLGQILFNNPYNYLLTCFALAALAKGMRRWWRRFAFLVYMALPLVAVLLYLSLFRTVYPHWSGPAYVSLLPLAAIWLARQKPGVLFPAWLKAALFGTALFMTGWPVVLHFYPGTWGQTKTAAFGDGDVSLDRYGWKRGGGDFAAWYGQQVASGAVRPGTPLVCPTWWGAHVEYYFARPAGAPMIGLGSLQHTHHYLWTNYIRKAQTDFTQAFCIVPSDEYYNPQQTFAPYYRRAVWVQTIALHRNGQEARRFYVYRLDGWKGRLPQMPPQKEMKRQRGVPVSKLKVYSSKAAV</sequence>
<dbReference type="RefSeq" id="WP_083596595.1">
    <property type="nucleotide sequence ID" value="NZ_FQUO01000012.1"/>
</dbReference>
<keyword evidence="7 8" id="KW-0472">Membrane</keyword>
<protein>
    <submittedName>
        <fullName evidence="10">Dolichyl-phosphate-mannose-protein mannosyltransferase</fullName>
    </submittedName>
</protein>
<dbReference type="GO" id="GO:0005886">
    <property type="term" value="C:plasma membrane"/>
    <property type="evidence" value="ECO:0007669"/>
    <property type="project" value="UniProtKB-SubCell"/>
</dbReference>
<feature type="transmembrane region" description="Helical" evidence="8">
    <location>
        <begin position="247"/>
        <end position="266"/>
    </location>
</feature>
<dbReference type="EMBL" id="FQUO01000012">
    <property type="protein sequence ID" value="SHF80798.1"/>
    <property type="molecule type" value="Genomic_DNA"/>
</dbReference>
<feature type="transmembrane region" description="Helical" evidence="8">
    <location>
        <begin position="183"/>
        <end position="200"/>
    </location>
</feature>
<keyword evidence="5 8" id="KW-0812">Transmembrane</keyword>
<feature type="transmembrane region" description="Helical" evidence="8">
    <location>
        <begin position="206"/>
        <end position="235"/>
    </location>
</feature>
<dbReference type="InterPro" id="IPR050297">
    <property type="entry name" value="LipidA_mod_glycosyltrf_83"/>
</dbReference>
<name>A0A1M5ENC6_9BACT</name>
<dbReference type="Proteomes" id="UP000184368">
    <property type="component" value="Unassembled WGS sequence"/>
</dbReference>
<feature type="transmembrane region" description="Helical" evidence="8">
    <location>
        <begin position="155"/>
        <end position="176"/>
    </location>
</feature>
<evidence type="ECO:0000256" key="4">
    <source>
        <dbReference type="ARBA" id="ARBA00022679"/>
    </source>
</evidence>
<dbReference type="OrthoDB" id="9813729at2"/>
<dbReference type="PANTHER" id="PTHR33908:SF11">
    <property type="entry name" value="MEMBRANE PROTEIN"/>
    <property type="match status" value="1"/>
</dbReference>
<keyword evidence="4 10" id="KW-0808">Transferase</keyword>
<accession>A0A1M5ENC6</accession>
<evidence type="ECO:0000259" key="9">
    <source>
        <dbReference type="Pfam" id="PF13231"/>
    </source>
</evidence>
<feature type="transmembrane region" description="Helical" evidence="8">
    <location>
        <begin position="385"/>
        <end position="406"/>
    </location>
</feature>
<evidence type="ECO:0000256" key="8">
    <source>
        <dbReference type="SAM" id="Phobius"/>
    </source>
</evidence>